<dbReference type="InterPro" id="IPR024526">
    <property type="entry name" value="DUF3807"/>
</dbReference>
<proteinExistence type="predicted"/>
<sequence length="171" mass="19474">MSNIQIPPVTMDDLQAFHTKHFPWIEPTSGFTHAHDDSIIEEYVDEEEEDLGYYPDGVKRTLTDEQIKIFRHSEIHALLREKQLKEEELAEKAQEAAEDQAIQSQQKESVFNTVEEHVGKSKDQLGSMEPMTKTSSHATLDYDESAAQSAPRPRSAHPPQIAGRRIVSYDD</sequence>
<comment type="caution">
    <text evidence="2">The sequence shown here is derived from an EMBL/GenBank/DDBJ whole genome shotgun (WGS) entry which is preliminary data.</text>
</comment>
<name>A0AAD4CZ24_ASPNN</name>
<feature type="compositionally biased region" description="Low complexity" evidence="1">
    <location>
        <begin position="145"/>
        <end position="160"/>
    </location>
</feature>
<evidence type="ECO:0000313" key="3">
    <source>
        <dbReference type="Proteomes" id="UP001194746"/>
    </source>
</evidence>
<accession>A0AAD4CZ24</accession>
<evidence type="ECO:0000256" key="1">
    <source>
        <dbReference type="SAM" id="MobiDB-lite"/>
    </source>
</evidence>
<feature type="compositionally biased region" description="Basic and acidic residues" evidence="1">
    <location>
        <begin position="114"/>
        <end position="123"/>
    </location>
</feature>
<gene>
    <name evidence="2" type="ORF">FE257_007865</name>
</gene>
<keyword evidence="3" id="KW-1185">Reference proteome</keyword>
<dbReference type="PANTHER" id="PTHR40642:SF1">
    <property type="entry name" value="YALI0F31295P"/>
    <property type="match status" value="1"/>
</dbReference>
<reference evidence="2" key="1">
    <citation type="journal article" date="2019" name="Beilstein J. Org. Chem.">
        <title>Nanangenines: drimane sesquiterpenoids as the dominant metabolite cohort of a novel Australian fungus, Aspergillus nanangensis.</title>
        <authorList>
            <person name="Lacey H.J."/>
            <person name="Gilchrist C.L.M."/>
            <person name="Crombie A."/>
            <person name="Kalaitzis J.A."/>
            <person name="Vuong D."/>
            <person name="Rutledge P.J."/>
            <person name="Turner P."/>
            <person name="Pitt J.I."/>
            <person name="Lacey E."/>
            <person name="Chooi Y.H."/>
            <person name="Piggott A.M."/>
        </authorList>
    </citation>
    <scope>NUCLEOTIDE SEQUENCE</scope>
    <source>
        <strain evidence="2">MST-FP2251</strain>
    </source>
</reference>
<evidence type="ECO:0000313" key="2">
    <source>
        <dbReference type="EMBL" id="KAF9894362.1"/>
    </source>
</evidence>
<protein>
    <submittedName>
        <fullName evidence="2">Uncharacterized protein</fullName>
    </submittedName>
</protein>
<dbReference type="PANTHER" id="PTHR40642">
    <property type="entry name" value="YALI0F31295P"/>
    <property type="match status" value="1"/>
</dbReference>
<feature type="region of interest" description="Disordered" evidence="1">
    <location>
        <begin position="114"/>
        <end position="171"/>
    </location>
</feature>
<dbReference type="EMBL" id="VCAU01000004">
    <property type="protein sequence ID" value="KAF9894362.1"/>
    <property type="molecule type" value="Genomic_DNA"/>
</dbReference>
<dbReference type="Pfam" id="PF12720">
    <property type="entry name" value="DUF3807"/>
    <property type="match status" value="1"/>
</dbReference>
<dbReference type="Proteomes" id="UP001194746">
    <property type="component" value="Unassembled WGS sequence"/>
</dbReference>
<reference evidence="2" key="2">
    <citation type="submission" date="2020-02" db="EMBL/GenBank/DDBJ databases">
        <authorList>
            <person name="Gilchrist C.L.M."/>
            <person name="Chooi Y.-H."/>
        </authorList>
    </citation>
    <scope>NUCLEOTIDE SEQUENCE</scope>
    <source>
        <strain evidence="2">MST-FP2251</strain>
    </source>
</reference>
<dbReference type="AlphaFoldDB" id="A0AAD4CZ24"/>
<organism evidence="2 3">
    <name type="scientific">Aspergillus nanangensis</name>
    <dbReference type="NCBI Taxonomy" id="2582783"/>
    <lineage>
        <taxon>Eukaryota</taxon>
        <taxon>Fungi</taxon>
        <taxon>Dikarya</taxon>
        <taxon>Ascomycota</taxon>
        <taxon>Pezizomycotina</taxon>
        <taxon>Eurotiomycetes</taxon>
        <taxon>Eurotiomycetidae</taxon>
        <taxon>Eurotiales</taxon>
        <taxon>Aspergillaceae</taxon>
        <taxon>Aspergillus</taxon>
        <taxon>Aspergillus subgen. Circumdati</taxon>
    </lineage>
</organism>